<organism evidence="2 3">
    <name type="scientific">Pleuronectes platessa</name>
    <name type="common">European plaice</name>
    <dbReference type="NCBI Taxonomy" id="8262"/>
    <lineage>
        <taxon>Eukaryota</taxon>
        <taxon>Metazoa</taxon>
        <taxon>Chordata</taxon>
        <taxon>Craniata</taxon>
        <taxon>Vertebrata</taxon>
        <taxon>Euteleostomi</taxon>
        <taxon>Actinopterygii</taxon>
        <taxon>Neopterygii</taxon>
        <taxon>Teleostei</taxon>
        <taxon>Neoteleostei</taxon>
        <taxon>Acanthomorphata</taxon>
        <taxon>Carangaria</taxon>
        <taxon>Pleuronectiformes</taxon>
        <taxon>Pleuronectoidei</taxon>
        <taxon>Pleuronectidae</taxon>
        <taxon>Pleuronectes</taxon>
    </lineage>
</organism>
<comment type="caution">
    <text evidence="2">The sequence shown here is derived from an EMBL/GenBank/DDBJ whole genome shotgun (WGS) entry which is preliminary data.</text>
</comment>
<feature type="compositionally biased region" description="Low complexity" evidence="1">
    <location>
        <begin position="105"/>
        <end position="117"/>
    </location>
</feature>
<dbReference type="AlphaFoldDB" id="A0A9N7W2T1"/>
<feature type="compositionally biased region" description="Basic and acidic residues" evidence="1">
    <location>
        <begin position="74"/>
        <end position="83"/>
    </location>
</feature>
<accession>A0A9N7W2T1</accession>
<gene>
    <name evidence="2" type="ORF">PLEPLA_LOCUS47704</name>
</gene>
<proteinExistence type="predicted"/>
<protein>
    <submittedName>
        <fullName evidence="2">Uncharacterized protein</fullName>
    </submittedName>
</protein>
<dbReference type="Proteomes" id="UP001153269">
    <property type="component" value="Unassembled WGS sequence"/>
</dbReference>
<dbReference type="EMBL" id="CADEAL010004449">
    <property type="protein sequence ID" value="CAB1459867.1"/>
    <property type="molecule type" value="Genomic_DNA"/>
</dbReference>
<feature type="region of interest" description="Disordered" evidence="1">
    <location>
        <begin position="59"/>
        <end position="118"/>
    </location>
</feature>
<reference evidence="2" key="1">
    <citation type="submission" date="2020-03" db="EMBL/GenBank/DDBJ databases">
        <authorList>
            <person name="Weist P."/>
        </authorList>
    </citation>
    <scope>NUCLEOTIDE SEQUENCE</scope>
</reference>
<evidence type="ECO:0000313" key="3">
    <source>
        <dbReference type="Proteomes" id="UP001153269"/>
    </source>
</evidence>
<name>A0A9N7W2T1_PLEPL</name>
<feature type="region of interest" description="Disordered" evidence="1">
    <location>
        <begin position="1"/>
        <end position="37"/>
    </location>
</feature>
<keyword evidence="3" id="KW-1185">Reference proteome</keyword>
<feature type="compositionally biased region" description="Polar residues" evidence="1">
    <location>
        <begin position="1"/>
        <end position="10"/>
    </location>
</feature>
<evidence type="ECO:0000313" key="2">
    <source>
        <dbReference type="EMBL" id="CAB1459867.1"/>
    </source>
</evidence>
<sequence>MPEQSLNPTCGSEHERVPSCSRSRSVGKVTTPETRGPLFEQQALRGQLGVRGVTAFILPSSSSSSFTAGGLRTPSDHRTEAKVELTPAPPPPHRHLISLQPPPSLRSHPSPSLLAPHSPRRVPFVHLLSWRPDCH</sequence>
<evidence type="ECO:0000256" key="1">
    <source>
        <dbReference type="SAM" id="MobiDB-lite"/>
    </source>
</evidence>